<keyword evidence="5" id="KW-1185">Reference proteome</keyword>
<organism evidence="4 5">
    <name type="scientific">Romboutsia lituseburensis DSM 797</name>
    <dbReference type="NCBI Taxonomy" id="1121325"/>
    <lineage>
        <taxon>Bacteria</taxon>
        <taxon>Bacillati</taxon>
        <taxon>Bacillota</taxon>
        <taxon>Clostridia</taxon>
        <taxon>Peptostreptococcales</taxon>
        <taxon>Peptostreptococcaceae</taxon>
        <taxon>Romboutsia</taxon>
    </lineage>
</organism>
<dbReference type="RefSeq" id="WP_092725939.1">
    <property type="nucleotide sequence ID" value="NZ_FNGW01000005.1"/>
</dbReference>
<dbReference type="Proteomes" id="UP000199068">
    <property type="component" value="Unassembled WGS sequence"/>
</dbReference>
<dbReference type="AlphaFoldDB" id="A0A1G9Q3T8"/>
<name>A0A1G9Q3T8_9FIRM</name>
<evidence type="ECO:0000259" key="3">
    <source>
        <dbReference type="Pfam" id="PF03816"/>
    </source>
</evidence>
<feature type="domain" description="Cell envelope-related transcriptional attenuator" evidence="3">
    <location>
        <begin position="56"/>
        <end position="215"/>
    </location>
</feature>
<keyword evidence="2" id="KW-0732">Signal</keyword>
<reference evidence="4 5" key="1">
    <citation type="submission" date="2016-10" db="EMBL/GenBank/DDBJ databases">
        <authorList>
            <person name="de Groot N.N."/>
        </authorList>
    </citation>
    <scope>NUCLEOTIDE SEQUENCE [LARGE SCALE GENOMIC DNA]</scope>
    <source>
        <strain evidence="4 5">DSM 797</strain>
    </source>
</reference>
<dbReference type="EMBL" id="FNGW01000005">
    <property type="protein sequence ID" value="SDM05157.1"/>
    <property type="molecule type" value="Genomic_DNA"/>
</dbReference>
<comment type="similarity">
    <text evidence="1">Belongs to the LytR/CpsA/Psr (LCP) family.</text>
</comment>
<evidence type="ECO:0000256" key="2">
    <source>
        <dbReference type="SAM" id="SignalP"/>
    </source>
</evidence>
<evidence type="ECO:0000256" key="1">
    <source>
        <dbReference type="ARBA" id="ARBA00006068"/>
    </source>
</evidence>
<dbReference type="InterPro" id="IPR050922">
    <property type="entry name" value="LytR/CpsA/Psr_CW_biosynth"/>
</dbReference>
<dbReference type="NCBIfam" id="TIGR00350">
    <property type="entry name" value="lytR_cpsA_psr"/>
    <property type="match status" value="1"/>
</dbReference>
<evidence type="ECO:0000313" key="5">
    <source>
        <dbReference type="Proteomes" id="UP000199068"/>
    </source>
</evidence>
<evidence type="ECO:0000313" key="4">
    <source>
        <dbReference type="EMBL" id="SDM05157.1"/>
    </source>
</evidence>
<dbReference type="Gene3D" id="3.40.630.190">
    <property type="entry name" value="LCP protein"/>
    <property type="match status" value="1"/>
</dbReference>
<dbReference type="Pfam" id="PF03816">
    <property type="entry name" value="LytR_cpsA_psr"/>
    <property type="match status" value="1"/>
</dbReference>
<protein>
    <submittedName>
        <fullName evidence="4">Cell envelope-related function transcriptional attenuator common domain-containing protein</fullName>
    </submittedName>
</protein>
<dbReference type="PANTHER" id="PTHR33392:SF6">
    <property type="entry name" value="POLYISOPRENYL-TEICHOIC ACID--PEPTIDOGLYCAN TEICHOIC ACID TRANSFERASE TAGU"/>
    <property type="match status" value="1"/>
</dbReference>
<dbReference type="PANTHER" id="PTHR33392">
    <property type="entry name" value="POLYISOPRENYL-TEICHOIC ACID--PEPTIDOGLYCAN TEICHOIC ACID TRANSFERASE TAGU"/>
    <property type="match status" value="1"/>
</dbReference>
<sequence length="299" mass="34206">MKKVTSVFLSLVISLTMITNIYALDDEKFVETSREKLVDNILLIGKDGGQSKGASRSDTMVILTIDNLNKSLKLTSLARDTLVNIPDKGYEKLNHAYAYGKEDLLLQTINNNFNLNIKDYAVVDFNSFIDVIDILGGVEVDVKDKELESLNKTIKCCYGLKGENKGKIEYIDTEGIQKLNGYQALAYARIRKLDTIYKRDERQRKILISLARELSNTSITNYPKIMKNVLRHVQVNISLDKLMNLAFSAHELASYDIKQMQFPLEQYREEGQINGDGMYVVKWKEEENLKVLHQFIYGK</sequence>
<feature type="chain" id="PRO_5011472713" evidence="2">
    <location>
        <begin position="24"/>
        <end position="299"/>
    </location>
</feature>
<gene>
    <name evidence="4" type="ORF">SAMN04515677_1057</name>
</gene>
<feature type="signal peptide" evidence="2">
    <location>
        <begin position="1"/>
        <end position="23"/>
    </location>
</feature>
<accession>A0A1G9Q3T8</accession>
<proteinExistence type="inferred from homology"/>
<dbReference type="STRING" id="1121325.SAMN04515677_1057"/>
<dbReference type="InterPro" id="IPR004474">
    <property type="entry name" value="LytR_CpsA_psr"/>
</dbReference>